<evidence type="ECO:0000313" key="2">
    <source>
        <dbReference type="EMBL" id="OZM56730.1"/>
    </source>
</evidence>
<organism evidence="2 3">
    <name type="scientific">Lottiidibacillus patelloidae</name>
    <dbReference type="NCBI Taxonomy" id="2670334"/>
    <lineage>
        <taxon>Bacteria</taxon>
        <taxon>Bacillati</taxon>
        <taxon>Bacillota</taxon>
        <taxon>Bacilli</taxon>
        <taxon>Bacillales</taxon>
        <taxon>Bacillaceae</taxon>
        <taxon>Lottiidibacillus</taxon>
    </lineage>
</organism>
<keyword evidence="1" id="KW-0812">Transmembrane</keyword>
<accession>A0A263BSN8</accession>
<keyword evidence="1" id="KW-1133">Transmembrane helix</keyword>
<comment type="caution">
    <text evidence="2">The sequence shown here is derived from an EMBL/GenBank/DDBJ whole genome shotgun (WGS) entry which is preliminary data.</text>
</comment>
<keyword evidence="1" id="KW-0472">Membrane</keyword>
<dbReference type="AlphaFoldDB" id="A0A263BSN8"/>
<keyword evidence="3" id="KW-1185">Reference proteome</keyword>
<evidence type="ECO:0008006" key="4">
    <source>
        <dbReference type="Google" id="ProtNLM"/>
    </source>
</evidence>
<sequence length="94" mass="10680">MKNKLLIALFVLGVFVTSCGLLNMLNSKINYMYSYGALVIGIVILAIPVGYVKWRLGKLWLTFKNGQDFKEVMASLIKYEVEFGSNYSKKNSHH</sequence>
<dbReference type="Proteomes" id="UP000217083">
    <property type="component" value="Unassembled WGS sequence"/>
</dbReference>
<dbReference type="PROSITE" id="PS51257">
    <property type="entry name" value="PROKAR_LIPOPROTEIN"/>
    <property type="match status" value="1"/>
</dbReference>
<proteinExistence type="predicted"/>
<reference evidence="3" key="1">
    <citation type="submission" date="2017-08" db="EMBL/GenBank/DDBJ databases">
        <authorList>
            <person name="Huang Z."/>
        </authorList>
    </citation>
    <scope>NUCLEOTIDE SEQUENCE [LARGE SCALE GENOMIC DNA]</scope>
    <source>
        <strain evidence="3">SA5d-4</strain>
    </source>
</reference>
<protein>
    <recommendedName>
        <fullName evidence="4">Lipoprotein</fullName>
    </recommendedName>
</protein>
<reference evidence="2 3" key="2">
    <citation type="submission" date="2017-09" db="EMBL/GenBank/DDBJ databases">
        <title>Bacillus patelloidae sp. nov., isolated from the intestinal tract of a marine limpet.</title>
        <authorList>
            <person name="Liu R."/>
            <person name="Dong C."/>
            <person name="Shao Z."/>
        </authorList>
    </citation>
    <scope>NUCLEOTIDE SEQUENCE [LARGE SCALE GENOMIC DNA]</scope>
    <source>
        <strain evidence="2 3">SA5d-4</strain>
    </source>
</reference>
<feature type="transmembrane region" description="Helical" evidence="1">
    <location>
        <begin position="31"/>
        <end position="52"/>
    </location>
</feature>
<evidence type="ECO:0000313" key="3">
    <source>
        <dbReference type="Proteomes" id="UP000217083"/>
    </source>
</evidence>
<gene>
    <name evidence="2" type="ORF">CIB95_10945</name>
</gene>
<name>A0A263BSN8_9BACI</name>
<evidence type="ECO:0000256" key="1">
    <source>
        <dbReference type="SAM" id="Phobius"/>
    </source>
</evidence>
<dbReference type="EMBL" id="NPIA01000005">
    <property type="protein sequence ID" value="OZM56730.1"/>
    <property type="molecule type" value="Genomic_DNA"/>
</dbReference>